<dbReference type="EMBL" id="ML977160">
    <property type="protein sequence ID" value="KAF1985855.1"/>
    <property type="molecule type" value="Genomic_DNA"/>
</dbReference>
<dbReference type="AlphaFoldDB" id="A0A6G1GY46"/>
<proteinExistence type="predicted"/>
<keyword evidence="3" id="KW-1185">Reference proteome</keyword>
<gene>
    <name evidence="2" type="ORF">K402DRAFT_394457</name>
</gene>
<dbReference type="Proteomes" id="UP000800041">
    <property type="component" value="Unassembled WGS sequence"/>
</dbReference>
<evidence type="ECO:0000313" key="2">
    <source>
        <dbReference type="EMBL" id="KAF1985855.1"/>
    </source>
</evidence>
<feature type="region of interest" description="Disordered" evidence="1">
    <location>
        <begin position="126"/>
        <end position="161"/>
    </location>
</feature>
<protein>
    <submittedName>
        <fullName evidence="2">Uncharacterized protein</fullName>
    </submittedName>
</protein>
<evidence type="ECO:0000256" key="1">
    <source>
        <dbReference type="SAM" id="MobiDB-lite"/>
    </source>
</evidence>
<sequence length="161" mass="17426">MIDNGIIFLGGRNRSISPLAPSPSRRITKKRNHPGCCQEIAVGNRQAWSCLAKRSATCNNVPSTFFHATRLENGAGGQILTVFVRWWAAATGGAWESTKTGRRNRVPDKTNWTNCLLADLGDAAATASQVGDPGRKMGEVDQTGVTGDSDRTLGRRRKRSS</sequence>
<evidence type="ECO:0000313" key="3">
    <source>
        <dbReference type="Proteomes" id="UP000800041"/>
    </source>
</evidence>
<name>A0A6G1GY46_9PEZI</name>
<organism evidence="2 3">
    <name type="scientific">Aulographum hederae CBS 113979</name>
    <dbReference type="NCBI Taxonomy" id="1176131"/>
    <lineage>
        <taxon>Eukaryota</taxon>
        <taxon>Fungi</taxon>
        <taxon>Dikarya</taxon>
        <taxon>Ascomycota</taxon>
        <taxon>Pezizomycotina</taxon>
        <taxon>Dothideomycetes</taxon>
        <taxon>Pleosporomycetidae</taxon>
        <taxon>Aulographales</taxon>
        <taxon>Aulographaceae</taxon>
    </lineage>
</organism>
<reference evidence="2" key="1">
    <citation type="journal article" date="2020" name="Stud. Mycol.">
        <title>101 Dothideomycetes genomes: a test case for predicting lifestyles and emergence of pathogens.</title>
        <authorList>
            <person name="Haridas S."/>
            <person name="Albert R."/>
            <person name="Binder M."/>
            <person name="Bloem J."/>
            <person name="Labutti K."/>
            <person name="Salamov A."/>
            <person name="Andreopoulos B."/>
            <person name="Baker S."/>
            <person name="Barry K."/>
            <person name="Bills G."/>
            <person name="Bluhm B."/>
            <person name="Cannon C."/>
            <person name="Castanera R."/>
            <person name="Culley D."/>
            <person name="Daum C."/>
            <person name="Ezra D."/>
            <person name="Gonzalez J."/>
            <person name="Henrissat B."/>
            <person name="Kuo A."/>
            <person name="Liang C."/>
            <person name="Lipzen A."/>
            <person name="Lutzoni F."/>
            <person name="Magnuson J."/>
            <person name="Mondo S."/>
            <person name="Nolan M."/>
            <person name="Ohm R."/>
            <person name="Pangilinan J."/>
            <person name="Park H.-J."/>
            <person name="Ramirez L."/>
            <person name="Alfaro M."/>
            <person name="Sun H."/>
            <person name="Tritt A."/>
            <person name="Yoshinaga Y."/>
            <person name="Zwiers L.-H."/>
            <person name="Turgeon B."/>
            <person name="Goodwin S."/>
            <person name="Spatafora J."/>
            <person name="Crous P."/>
            <person name="Grigoriev I."/>
        </authorList>
    </citation>
    <scope>NUCLEOTIDE SEQUENCE</scope>
    <source>
        <strain evidence="2">CBS 113979</strain>
    </source>
</reference>
<accession>A0A6G1GY46</accession>